<keyword evidence="10" id="KW-1185">Reference proteome</keyword>
<dbReference type="FunFam" id="3.30.70.580:FF:000001">
    <property type="entry name" value="tRNA pseudouridine synthase A"/>
    <property type="match status" value="1"/>
</dbReference>
<feature type="domain" description="Pseudouridine synthase I TruA alpha/beta" evidence="8">
    <location>
        <begin position="8"/>
        <end position="103"/>
    </location>
</feature>
<evidence type="ECO:0000313" key="9">
    <source>
        <dbReference type="EMBL" id="SEW04910.1"/>
    </source>
</evidence>
<evidence type="ECO:0000256" key="5">
    <source>
        <dbReference type="PIRSR" id="PIRSR001430-1"/>
    </source>
</evidence>
<evidence type="ECO:0000256" key="2">
    <source>
        <dbReference type="ARBA" id="ARBA00022694"/>
    </source>
</evidence>
<dbReference type="Pfam" id="PF01416">
    <property type="entry name" value="PseudoU_synth_1"/>
    <property type="match status" value="2"/>
</dbReference>
<dbReference type="PANTHER" id="PTHR11142">
    <property type="entry name" value="PSEUDOURIDYLATE SYNTHASE"/>
    <property type="match status" value="1"/>
</dbReference>
<evidence type="ECO:0000256" key="4">
    <source>
        <dbReference type="HAMAP-Rule" id="MF_00171"/>
    </source>
</evidence>
<keyword evidence="2 4" id="KW-0819">tRNA processing</keyword>
<keyword evidence="3 4" id="KW-0413">Isomerase</keyword>
<comment type="caution">
    <text evidence="4">Lacks conserved residue(s) required for the propagation of feature annotation.</text>
</comment>
<dbReference type="GO" id="GO:0031119">
    <property type="term" value="P:tRNA pseudouridine synthesis"/>
    <property type="evidence" value="ECO:0007669"/>
    <property type="project" value="UniProtKB-UniRule"/>
</dbReference>
<evidence type="ECO:0000313" key="10">
    <source>
        <dbReference type="Proteomes" id="UP000199437"/>
    </source>
</evidence>
<dbReference type="PIRSF" id="PIRSF001430">
    <property type="entry name" value="tRNA_psdUrid_synth"/>
    <property type="match status" value="1"/>
</dbReference>
<dbReference type="InterPro" id="IPR001406">
    <property type="entry name" value="PsdUridine_synth_TruA"/>
</dbReference>
<name>A0A1I0NTC0_9BACT</name>
<dbReference type="STRING" id="1267423.SAMN05216290_1454"/>
<evidence type="ECO:0000256" key="3">
    <source>
        <dbReference type="ARBA" id="ARBA00023235"/>
    </source>
</evidence>
<dbReference type="AlphaFoldDB" id="A0A1I0NTC0"/>
<dbReference type="Gene3D" id="3.30.70.580">
    <property type="entry name" value="Pseudouridine synthase I, catalytic domain, N-terminal subdomain"/>
    <property type="match status" value="1"/>
</dbReference>
<comment type="subunit">
    <text evidence="4">Homodimer.</text>
</comment>
<dbReference type="InterPro" id="IPR020094">
    <property type="entry name" value="TruA/RsuA/RluB/E/F_N"/>
</dbReference>
<evidence type="ECO:0000256" key="6">
    <source>
        <dbReference type="PIRSR" id="PIRSR001430-2"/>
    </source>
</evidence>
<dbReference type="RefSeq" id="WP_090257839.1">
    <property type="nucleotide sequence ID" value="NZ_FOIR01000001.1"/>
</dbReference>
<dbReference type="SUPFAM" id="SSF55120">
    <property type="entry name" value="Pseudouridine synthase"/>
    <property type="match status" value="1"/>
</dbReference>
<dbReference type="Gene3D" id="3.30.70.660">
    <property type="entry name" value="Pseudouridine synthase I, catalytic domain, C-terminal subdomain"/>
    <property type="match status" value="1"/>
</dbReference>
<dbReference type="CDD" id="cd02570">
    <property type="entry name" value="PseudoU_synth_EcTruA"/>
    <property type="match status" value="1"/>
</dbReference>
<comment type="function">
    <text evidence="4">Formation of pseudouridine at positions 38, 39 and 40 in the anticodon stem and loop of transfer RNAs.</text>
</comment>
<evidence type="ECO:0000256" key="1">
    <source>
        <dbReference type="ARBA" id="ARBA00009375"/>
    </source>
</evidence>
<dbReference type="GeneID" id="99986180"/>
<dbReference type="Proteomes" id="UP000199437">
    <property type="component" value="Unassembled WGS sequence"/>
</dbReference>
<dbReference type="HAMAP" id="MF_00171">
    <property type="entry name" value="TruA"/>
    <property type="match status" value="1"/>
</dbReference>
<feature type="domain" description="Pseudouridine synthase I TruA alpha/beta" evidence="8">
    <location>
        <begin position="140"/>
        <end position="242"/>
    </location>
</feature>
<feature type="active site" description="Nucleophile" evidence="4 5">
    <location>
        <position position="51"/>
    </location>
</feature>
<dbReference type="EC" id="5.4.99.12" evidence="4"/>
<dbReference type="InterPro" id="IPR020103">
    <property type="entry name" value="PsdUridine_synth_cat_dom_sf"/>
</dbReference>
<gene>
    <name evidence="4" type="primary">truA</name>
    <name evidence="9" type="ORF">SAMN05216290_1454</name>
</gene>
<dbReference type="EMBL" id="FOIR01000001">
    <property type="protein sequence ID" value="SEW04910.1"/>
    <property type="molecule type" value="Genomic_DNA"/>
</dbReference>
<protein>
    <recommendedName>
        <fullName evidence="4">tRNA pseudouridine synthase A</fullName>
        <ecNumber evidence="4">5.4.99.12</ecNumber>
    </recommendedName>
    <alternativeName>
        <fullName evidence="4">tRNA pseudouridine(38-40) synthase</fullName>
    </alternativeName>
    <alternativeName>
        <fullName evidence="4">tRNA pseudouridylate synthase I</fullName>
    </alternativeName>
    <alternativeName>
        <fullName evidence="4">tRNA-uridine isomerase I</fullName>
    </alternativeName>
</protein>
<dbReference type="InterPro" id="IPR020095">
    <property type="entry name" value="PsdUridine_synth_TruA_C"/>
</dbReference>
<dbReference type="OrthoDB" id="9811823at2"/>
<dbReference type="GO" id="GO:0003723">
    <property type="term" value="F:RNA binding"/>
    <property type="evidence" value="ECO:0007669"/>
    <property type="project" value="InterPro"/>
</dbReference>
<proteinExistence type="inferred from homology"/>
<comment type="catalytic activity">
    <reaction evidence="4 7">
        <text>uridine(38/39/40) in tRNA = pseudouridine(38/39/40) in tRNA</text>
        <dbReference type="Rhea" id="RHEA:22376"/>
        <dbReference type="Rhea" id="RHEA-COMP:10085"/>
        <dbReference type="Rhea" id="RHEA-COMP:10087"/>
        <dbReference type="ChEBI" id="CHEBI:65314"/>
        <dbReference type="ChEBI" id="CHEBI:65315"/>
        <dbReference type="EC" id="5.4.99.12"/>
    </reaction>
</comment>
<dbReference type="GO" id="GO:0160147">
    <property type="term" value="F:tRNA pseudouridine(38-40) synthase activity"/>
    <property type="evidence" value="ECO:0007669"/>
    <property type="project" value="UniProtKB-EC"/>
</dbReference>
<dbReference type="NCBIfam" id="TIGR00071">
    <property type="entry name" value="hisT_truA"/>
    <property type="match status" value="1"/>
</dbReference>
<dbReference type="InterPro" id="IPR020097">
    <property type="entry name" value="PsdUridine_synth_TruA_a/b_dom"/>
</dbReference>
<feature type="binding site" evidence="4 6">
    <location>
        <position position="109"/>
    </location>
    <ligand>
        <name>substrate</name>
    </ligand>
</feature>
<organism evidence="9 10">
    <name type="scientific">Roseivirga pacifica</name>
    <dbReference type="NCBI Taxonomy" id="1267423"/>
    <lineage>
        <taxon>Bacteria</taxon>
        <taxon>Pseudomonadati</taxon>
        <taxon>Bacteroidota</taxon>
        <taxon>Cytophagia</taxon>
        <taxon>Cytophagales</taxon>
        <taxon>Roseivirgaceae</taxon>
        <taxon>Roseivirga</taxon>
    </lineage>
</organism>
<evidence type="ECO:0000256" key="7">
    <source>
        <dbReference type="RuleBase" id="RU003792"/>
    </source>
</evidence>
<dbReference type="PANTHER" id="PTHR11142:SF0">
    <property type="entry name" value="TRNA PSEUDOURIDINE SYNTHASE-LIKE 1"/>
    <property type="match status" value="1"/>
</dbReference>
<reference evidence="10" key="1">
    <citation type="submission" date="2016-10" db="EMBL/GenBank/DDBJ databases">
        <authorList>
            <person name="Varghese N."/>
            <person name="Submissions S."/>
        </authorList>
    </citation>
    <scope>NUCLEOTIDE SEQUENCE [LARGE SCALE GENOMIC DNA]</scope>
    <source>
        <strain evidence="10">CGMCC 1.12402</strain>
    </source>
</reference>
<sequence length="254" mass="28887">MRYFLDISYNGTNYHGWQIQPNAHTVQAEIQSALSKMLRAETAIVGSGRTDTGVHAKKQVAHFDVVQSWEPSQLTYKLNAILPNDVVINKVHLVKDDAHARFDAVERGYEYFLRMERSPFGLQESLYVPYKLDVELMNQAASKLIGKQDFESFSRVKTEVNNFICDLRKAEFIWRGDLLVFEVKADRFLRGMIRALVGTLIDVGRGKLTPEDFVNIINAKDRKAAGKAAAPHGLFLTQVDYPEDIYLDFGEGKR</sequence>
<comment type="similarity">
    <text evidence="1 4 7">Belongs to the tRNA pseudouridine synthase TruA family.</text>
</comment>
<accession>A0A1I0NTC0</accession>
<evidence type="ECO:0000259" key="8">
    <source>
        <dbReference type="Pfam" id="PF01416"/>
    </source>
</evidence>